<accession>A0A9N7BF25</accession>
<proteinExistence type="predicted"/>
<sequence>MENKENYTVEYEFIQKAKKYVFLKSEFSEIKKIYNMLQSTVSHYKLEEDNAKRLMFRYYKYLTFIRTKMQKYGLNLLENLEKYPIYLNSQEKEYYEKISQKIDEIRKGLKIAKAEHAYIYNIKEFYVNKKAYYEVIFSSANDYVKKTDRTIAFTDKKIISNYATKIYLIESSIEILGNKISILIIDSFEIKIRECEFVNFCKIFNGPNTQVSKNELKLINECLNENKINLLDLITYYEKDISQLRENVVYRTKKKSTLFLDVLEKSKKIVDECKSGSNVIKYLLFNMKNIIIKRQKADVKNSNLSDLFLENSCIPFDNSPFVFSLPNHNPSMYDLLEIFNIDDRQEENLARQIKEDTESNFKLF</sequence>
<organism evidence="1 2">
    <name type="scientific">Mycoplasma capricolum subsp. capripneumoniae 87001</name>
    <dbReference type="NCBI Taxonomy" id="1124992"/>
    <lineage>
        <taxon>Bacteria</taxon>
        <taxon>Bacillati</taxon>
        <taxon>Mycoplasmatota</taxon>
        <taxon>Mollicutes</taxon>
        <taxon>Mycoplasmataceae</taxon>
        <taxon>Mycoplasma</taxon>
    </lineage>
</organism>
<dbReference type="RefSeq" id="WP_052474414.1">
    <property type="nucleotide sequence ID" value="NZ_CP006959.1"/>
</dbReference>
<keyword evidence="1" id="KW-0547">Nucleotide-binding</keyword>
<dbReference type="KEGG" id="mcai:MCCG_0711"/>
<keyword evidence="1" id="KW-0067">ATP-binding</keyword>
<keyword evidence="2" id="KW-1185">Reference proteome</keyword>
<reference evidence="1 2" key="1">
    <citation type="submission" date="2013-12" db="EMBL/GenBank/DDBJ databases">
        <authorList>
            <person name="Wang R."/>
            <person name="Li Y."/>
            <person name="Zheng H."/>
            <person name="Xin J."/>
        </authorList>
    </citation>
    <scope>NUCLEOTIDE SEQUENCE [LARGE SCALE GENOMIC DNA]</scope>
    <source>
        <strain evidence="1 2">87001</strain>
    </source>
</reference>
<dbReference type="GO" id="GO:0004386">
    <property type="term" value="F:helicase activity"/>
    <property type="evidence" value="ECO:0007669"/>
    <property type="project" value="UniProtKB-KW"/>
</dbReference>
<gene>
    <name evidence="1" type="ORF">MCCG_0711</name>
</gene>
<name>A0A9N7BF25_MYCCC</name>
<dbReference type="EMBL" id="CP006959">
    <property type="protein sequence ID" value="AJK51656.1"/>
    <property type="molecule type" value="Genomic_DNA"/>
</dbReference>
<evidence type="ECO:0000313" key="1">
    <source>
        <dbReference type="EMBL" id="AJK51656.1"/>
    </source>
</evidence>
<dbReference type="Proteomes" id="UP000031910">
    <property type="component" value="Chromosome"/>
</dbReference>
<protein>
    <submittedName>
        <fullName evidence="1">Helicase</fullName>
    </submittedName>
</protein>
<keyword evidence="1" id="KW-0378">Hydrolase</keyword>
<keyword evidence="1" id="KW-0347">Helicase</keyword>
<evidence type="ECO:0000313" key="2">
    <source>
        <dbReference type="Proteomes" id="UP000031910"/>
    </source>
</evidence>
<dbReference type="AlphaFoldDB" id="A0A9N7BF25"/>